<dbReference type="OrthoDB" id="8556561at2"/>
<organism evidence="2">
    <name type="scientific">Pseudomonas saudimassiliensis</name>
    <dbReference type="NCBI Taxonomy" id="1461581"/>
    <lineage>
        <taxon>Bacteria</taxon>
        <taxon>Pseudomonadati</taxon>
        <taxon>Pseudomonadota</taxon>
        <taxon>Gammaproteobacteria</taxon>
        <taxon>Pseudomonadales</taxon>
        <taxon>Pseudomonadaceae</taxon>
        <taxon>Pseudomonas</taxon>
    </lineage>
</organism>
<evidence type="ECO:0000313" key="2">
    <source>
        <dbReference type="EMBL" id="CEA04072.1"/>
    </source>
</evidence>
<feature type="compositionally biased region" description="Polar residues" evidence="1">
    <location>
        <begin position="229"/>
        <end position="243"/>
    </location>
</feature>
<feature type="region of interest" description="Disordered" evidence="1">
    <location>
        <begin position="196"/>
        <end position="263"/>
    </location>
</feature>
<evidence type="ECO:0008006" key="3">
    <source>
        <dbReference type="Google" id="ProtNLM"/>
    </source>
</evidence>
<proteinExistence type="predicted"/>
<name>A0A078MF68_9PSED</name>
<protein>
    <recommendedName>
        <fullName evidence="3">Helix-turn-helix domain protein</fullName>
    </recommendedName>
</protein>
<feature type="compositionally biased region" description="Basic and acidic residues" evidence="1">
    <location>
        <begin position="196"/>
        <end position="211"/>
    </location>
</feature>
<sequence>MRSIEDWQVLVGRATSSITQRFSDSKLSHAGELDGLLFFGNPHETVPRGLLLDEYLGAVDVLGWQMIRLMTEADRSTAFPTYDQLQPLLRASPGTSASRGTVARVIAVLRLTRWMSLCHKARHDTGRIMGNVYALHDEPLSFEEAALLDSDYNAFVVQCLSHNNSSVRFVAERVHSAMESGGQQTRLNQRAQRFVEMRDQRRGSTKQDRKNHQSPSENSPVIPGFGREPSSSQTENRPSSQRELSGKSMVYGRSSQVRSENQANTVPVRNGIYLKTSTGTEADPGLIWHEQLRIEPQERQELLAVLQRLGSEVAQAVLDETAGRVLAGKVRTPKGLLRSLIKSAQAGEFVITRYAENIRDMRCGEGVAIGLEVEARHGSEMAGQGLSQPATQLTQAQAAASRKKLLDSLGLRR</sequence>
<dbReference type="AlphaFoldDB" id="A0A078MF68"/>
<dbReference type="PATRIC" id="fig|1461581.3.peg.1315"/>
<evidence type="ECO:0000256" key="1">
    <source>
        <dbReference type="SAM" id="MobiDB-lite"/>
    </source>
</evidence>
<dbReference type="NCBIfam" id="NF040582">
    <property type="entry name" value="STY4528_fam"/>
    <property type="match status" value="1"/>
</dbReference>
<reference evidence="2" key="1">
    <citation type="submission" date="2014-07" db="EMBL/GenBank/DDBJ databases">
        <authorList>
            <person name="Urmite Genomes Urmite Genomes"/>
        </authorList>
    </citation>
    <scope>NUCLEOTIDE SEQUENCE</scope>
    <source>
        <strain evidence="2">12M76_air</strain>
    </source>
</reference>
<dbReference type="EMBL" id="LK391969">
    <property type="protein sequence ID" value="CEF26407.1"/>
    <property type="molecule type" value="Genomic_DNA"/>
</dbReference>
<dbReference type="InterPro" id="IPR047749">
    <property type="entry name" value="STY4528-like"/>
</dbReference>
<dbReference type="RefSeq" id="WP_074779415.1">
    <property type="nucleotide sequence ID" value="NZ_LK391969.1"/>
</dbReference>
<dbReference type="EMBL" id="LM997413">
    <property type="protein sequence ID" value="CEA04072.1"/>
    <property type="molecule type" value="Genomic_DNA"/>
</dbReference>
<accession>A0A078MF68</accession>
<gene>
    <name evidence="2" type="ORF">BN1049_01336</name>
</gene>
<feature type="compositionally biased region" description="Polar residues" evidence="1">
    <location>
        <begin position="253"/>
        <end position="263"/>
    </location>
</feature>